<comment type="caution">
    <text evidence="3">The sequence shown here is derived from an EMBL/GenBank/DDBJ whole genome shotgun (WGS) entry which is preliminary data.</text>
</comment>
<dbReference type="AlphaFoldDB" id="A0A2A2FJN0"/>
<dbReference type="Pfam" id="PF23336">
    <property type="entry name" value="HTH_TbsP_C"/>
    <property type="match status" value="1"/>
</dbReference>
<feature type="domain" description="Transcriptional regulator TbsP-like C-terminal" evidence="2">
    <location>
        <begin position="234"/>
        <end position="301"/>
    </location>
</feature>
<dbReference type="RefSeq" id="WP_095636060.1">
    <property type="nucleotide sequence ID" value="NZ_NSKC01000002.1"/>
</dbReference>
<evidence type="ECO:0000259" key="2">
    <source>
        <dbReference type="Pfam" id="PF23336"/>
    </source>
</evidence>
<accession>A0A2A2FJN0</accession>
<protein>
    <recommendedName>
        <fullName evidence="2">Transcriptional regulator TbsP-like C-terminal domain-containing protein</fullName>
    </recommendedName>
</protein>
<dbReference type="Proteomes" id="UP000218083">
    <property type="component" value="Unassembled WGS sequence"/>
</dbReference>
<keyword evidence="4" id="KW-1185">Reference proteome</keyword>
<evidence type="ECO:0000313" key="4">
    <source>
        <dbReference type="Proteomes" id="UP000218083"/>
    </source>
</evidence>
<proteinExistence type="predicted"/>
<name>A0A2A2FJN0_9EURY</name>
<dbReference type="InterPro" id="IPR056163">
    <property type="entry name" value="TbsP_C"/>
</dbReference>
<dbReference type="EMBL" id="NSKC01000002">
    <property type="protein sequence ID" value="PAU84789.1"/>
    <property type="molecule type" value="Genomic_DNA"/>
</dbReference>
<evidence type="ECO:0000313" key="3">
    <source>
        <dbReference type="EMBL" id="PAU84789.1"/>
    </source>
</evidence>
<evidence type="ECO:0000256" key="1">
    <source>
        <dbReference type="SAM" id="MobiDB-lite"/>
    </source>
</evidence>
<organism evidence="3 4">
    <name type="scientific">Halorubrum salipaludis</name>
    <dbReference type="NCBI Taxonomy" id="2032630"/>
    <lineage>
        <taxon>Archaea</taxon>
        <taxon>Methanobacteriati</taxon>
        <taxon>Methanobacteriota</taxon>
        <taxon>Stenosarchaea group</taxon>
        <taxon>Halobacteria</taxon>
        <taxon>Halobacteriales</taxon>
        <taxon>Haloferacaceae</taxon>
        <taxon>Halorubrum</taxon>
    </lineage>
</organism>
<sequence>MTSPPSPTLPLADGEISIGSFADPVVVDPDPALLAALLRAYRDAAPAAIDPDLDALRSGAEAGGDPLAPVTDLPALTVFASGRAVDAIADRFRPATRLAALVEAGVWDLRTLGEPQPNAVLAGRSDGCVLVAAAGDGGDGGADATPAGPGPWCRIGDDPTLRGRYDAPLADAEGVRIRTPSRHRLYGALRDRCGDGVADEAVRLLDAEREVDAARGDSAASGGDESDPLDRGGARVRTYAAGARRGALDRDLRRACEDAGLGSSATFTRIKRDLVEAGLLGTEPVSQPVGRPRKRLVARGALANASSPAAALEALRENGL</sequence>
<dbReference type="OrthoDB" id="331009at2157"/>
<gene>
    <name evidence="3" type="ORF">CK500_04525</name>
</gene>
<feature type="region of interest" description="Disordered" evidence="1">
    <location>
        <begin position="212"/>
        <end position="233"/>
    </location>
</feature>
<reference evidence="3 4" key="1">
    <citation type="submission" date="2017-08" db="EMBL/GenBank/DDBJ databases">
        <title>The strain WRN001 was isolated from Binhai saline alkaline soil, Tianjin, China.</title>
        <authorList>
            <person name="Liu D."/>
            <person name="Zhang G."/>
        </authorList>
    </citation>
    <scope>NUCLEOTIDE SEQUENCE [LARGE SCALE GENOMIC DNA]</scope>
    <source>
        <strain evidence="3 4">WN019</strain>
    </source>
</reference>